<organism evidence="6 7">
    <name type="scientific">Candidatus Borkfalkia faecipullorum</name>
    <dbReference type="NCBI Taxonomy" id="2838510"/>
    <lineage>
        <taxon>Bacteria</taxon>
        <taxon>Bacillati</taxon>
        <taxon>Bacillota</taxon>
        <taxon>Clostridia</taxon>
        <taxon>Christensenellales</taxon>
        <taxon>Christensenellaceae</taxon>
        <taxon>Candidatus Borkfalkia</taxon>
    </lineage>
</organism>
<comment type="similarity">
    <text evidence="1">Belongs to the SMC family. SbcC subfamily.</text>
</comment>
<evidence type="ECO:0000256" key="1">
    <source>
        <dbReference type="ARBA" id="ARBA00006930"/>
    </source>
</evidence>
<dbReference type="InterPro" id="IPR027417">
    <property type="entry name" value="P-loop_NTPase"/>
</dbReference>
<dbReference type="SUPFAM" id="SSF52540">
    <property type="entry name" value="P-loop containing nucleoside triphosphate hydrolases"/>
    <property type="match status" value="1"/>
</dbReference>
<gene>
    <name evidence="6" type="ORF">H9741_06150</name>
</gene>
<dbReference type="EMBL" id="DXFX01000077">
    <property type="protein sequence ID" value="HIX08032.1"/>
    <property type="molecule type" value="Genomic_DNA"/>
</dbReference>
<proteinExistence type="inferred from homology"/>
<evidence type="ECO:0000313" key="6">
    <source>
        <dbReference type="EMBL" id="HIX08032.1"/>
    </source>
</evidence>
<dbReference type="Pfam" id="PF13558">
    <property type="entry name" value="SbcC_Walker_B"/>
    <property type="match status" value="1"/>
</dbReference>
<dbReference type="PANTHER" id="PTHR32114">
    <property type="entry name" value="ABC TRANSPORTER ABCH.3"/>
    <property type="match status" value="1"/>
</dbReference>
<feature type="coiled-coil region" evidence="4">
    <location>
        <begin position="476"/>
        <end position="730"/>
    </location>
</feature>
<reference evidence="6" key="2">
    <citation type="submission" date="2021-04" db="EMBL/GenBank/DDBJ databases">
        <authorList>
            <person name="Gilroy R."/>
        </authorList>
    </citation>
    <scope>NUCLEOTIDE SEQUENCE</scope>
    <source>
        <strain evidence="6">811</strain>
    </source>
</reference>
<dbReference type="AlphaFoldDB" id="A0A9D1V8B4"/>
<dbReference type="GO" id="GO:0016887">
    <property type="term" value="F:ATP hydrolysis activity"/>
    <property type="evidence" value="ECO:0007669"/>
    <property type="project" value="InterPro"/>
</dbReference>
<feature type="region of interest" description="Disordered" evidence="5">
    <location>
        <begin position="357"/>
        <end position="380"/>
    </location>
</feature>
<comment type="subunit">
    <text evidence="2">Heterodimer of SbcC and SbcD.</text>
</comment>
<dbReference type="GO" id="GO:0006302">
    <property type="term" value="P:double-strand break repair"/>
    <property type="evidence" value="ECO:0007669"/>
    <property type="project" value="InterPro"/>
</dbReference>
<evidence type="ECO:0000256" key="3">
    <source>
        <dbReference type="ARBA" id="ARBA00013368"/>
    </source>
</evidence>
<comment type="caution">
    <text evidence="6">The sequence shown here is derived from an EMBL/GenBank/DDBJ whole genome shotgun (WGS) entry which is preliminary data.</text>
</comment>
<feature type="region of interest" description="Disordered" evidence="5">
    <location>
        <begin position="315"/>
        <end position="337"/>
    </location>
</feature>
<accession>A0A9D1V8B4</accession>
<evidence type="ECO:0000256" key="4">
    <source>
        <dbReference type="SAM" id="Coils"/>
    </source>
</evidence>
<reference evidence="6" key="1">
    <citation type="journal article" date="2021" name="PeerJ">
        <title>Extensive microbial diversity within the chicken gut microbiome revealed by metagenomics and culture.</title>
        <authorList>
            <person name="Gilroy R."/>
            <person name="Ravi A."/>
            <person name="Getino M."/>
            <person name="Pursley I."/>
            <person name="Horton D.L."/>
            <person name="Alikhan N.F."/>
            <person name="Baker D."/>
            <person name="Gharbi K."/>
            <person name="Hall N."/>
            <person name="Watson M."/>
            <person name="Adriaenssens E.M."/>
            <person name="Foster-Nyarko E."/>
            <person name="Jarju S."/>
            <person name="Secka A."/>
            <person name="Antonio M."/>
            <person name="Oren A."/>
            <person name="Chaudhuri R.R."/>
            <person name="La Ragione R."/>
            <person name="Hildebrand F."/>
            <person name="Pallen M.J."/>
        </authorList>
    </citation>
    <scope>NUCLEOTIDE SEQUENCE</scope>
    <source>
        <strain evidence="6">811</strain>
    </source>
</reference>
<evidence type="ECO:0000256" key="2">
    <source>
        <dbReference type="ARBA" id="ARBA00011322"/>
    </source>
</evidence>
<evidence type="ECO:0000256" key="5">
    <source>
        <dbReference type="SAM" id="MobiDB-lite"/>
    </source>
</evidence>
<name>A0A9D1V8B4_9FIRM</name>
<protein>
    <recommendedName>
        <fullName evidence="3">Nuclease SbcCD subunit C</fullName>
    </recommendedName>
</protein>
<dbReference type="Proteomes" id="UP000824204">
    <property type="component" value="Unassembled WGS sequence"/>
</dbReference>
<sequence length="888" mass="100801">MRPEYLSFCGINSFSKRVEIDFNKLLSGGIFGIFGDTGSGKTTILDAMIFALYGRIDRTRGGNGNEIINYNCDKASVTFDFYTESEGKRRLYRIEREIKKKNSMQSLTLSELDGGRIIPVSDGVKNTNQKIQEIVGLSFEDFKKCIALPQGEFAQFVKAERGERLKLISRLFGLDKYGELLNARIKKRMDAVKSDFDRTSGALLYYGTLDEQTVAEQQKEFVRLAEQKKELDKSFAGFEKEHLDLQAAYDRTKKRKELAKKQETLRAQEETFRLLGERLSRFPAAKEIAGLDDQCKALRENISVTERDCRNAEEQLKKTETEQKSLAESFDAEKNAAETEDVTARLAKLETAKLDADDLREKSKKHNSLRGQYQEAAAKQSKLQEKDADLALQESELARSLLETGEGSLDLFLADNLDSALLTAEFRRLVTYFSEKQKELHEKYEDGELFRAVDAELSRQTEFYGQRLSGEKKQDVSALLEEYKRLQKVRQDLQTKQNKLHLERVRAAGELEALKKELARLTEEGSALKEEVRRLEEKIRTATGADAQSLEQSEKTLLQKRKTLQEEKRAFEQKSKDLEKRRNEIALSQARSQTSLEKLREEYKAAQAKTEELLQKNSFANTEEARALLAFIPDEKKAARELEEYKNECISVESQKKAFSAEGERDISEEEYSVSAAKLEELKKKKEDVSKACTVYEQNLENARAKLVEKKKLEKELSSYKARLDLISKLKELVKNNAFMEFVANEYLSDIAVAATGTLLQLTGGRYFIRYESGFFVGDNLCGGELRSVNTLSGGETFLVSLSLALSLSSAIYAKSLRPIEFFFLDEGFGTLDEKLIDTVMDSLEKLRNSHFSIGLISHVEELKHRIGNKIMVTGAAEGGSSDIQISY</sequence>
<dbReference type="Gene3D" id="3.40.50.300">
    <property type="entry name" value="P-loop containing nucleotide triphosphate hydrolases"/>
    <property type="match status" value="2"/>
</dbReference>
<evidence type="ECO:0000313" key="7">
    <source>
        <dbReference type="Proteomes" id="UP000824204"/>
    </source>
</evidence>
<dbReference type="PANTHER" id="PTHR32114:SF2">
    <property type="entry name" value="ABC TRANSPORTER ABCH.3"/>
    <property type="match status" value="1"/>
</dbReference>
<keyword evidence="4" id="KW-0175">Coiled coil</keyword>